<protein>
    <submittedName>
        <fullName evidence="2">Phage portal protein</fullName>
    </submittedName>
</protein>
<dbReference type="AlphaFoldDB" id="A0A7J5TYC9"/>
<evidence type="ECO:0000313" key="2">
    <source>
        <dbReference type="EMBL" id="KAB7730148.1"/>
    </source>
</evidence>
<sequence>MGRRIMLKELRTKLATALMPGTLPALRSGRLNFIWTGRQVQVLPADVATYVRAYTEDDMIFSVQDWKSQKIAAAPPMLFQVKDKVKFRQYRELSRKCLEQPNDRILGIARKAAREAALEPVDRHYILDVLERPNPMQTRVQLMYALATMLDVVGTVFVYGNKLDTGVNKGQVRELWRLPELGMMVEGMGLMSGPTVFRALGLREAIPADRVMMLKSFNPLAEINAQWHWGLSRLEPLRKSVLTKHAEANAAEAEAFQNRGARKLVFPKGGNIDDLDVKQVKEVQEHLDAKLSGGYGKVIANSMELGSIDVGSTLVDLNIIESYDAMLEKVCAVYHTRKEVHSSGKQSTFNNLTEARKSSLTDGVLPDQALIYDYLNAFFVASYNTEREQYHLEPDLDYYPELQEDNERKAKYLDHLALTENQRLEAFGYEPHDHPMMNVPMVPAGRTPVTDFVPTDPPSGNEPDTEEEDVYEEEA</sequence>
<organism evidence="2 3">
    <name type="scientific">Rudanella paleaurantiibacter</name>
    <dbReference type="NCBI Taxonomy" id="2614655"/>
    <lineage>
        <taxon>Bacteria</taxon>
        <taxon>Pseudomonadati</taxon>
        <taxon>Bacteroidota</taxon>
        <taxon>Cytophagia</taxon>
        <taxon>Cytophagales</taxon>
        <taxon>Cytophagaceae</taxon>
        <taxon>Rudanella</taxon>
    </lineage>
</organism>
<feature type="compositionally biased region" description="Acidic residues" evidence="1">
    <location>
        <begin position="463"/>
        <end position="475"/>
    </location>
</feature>
<accession>A0A7J5TYC9</accession>
<name>A0A7J5TYC9_9BACT</name>
<dbReference type="Pfam" id="PF04860">
    <property type="entry name" value="Phage_portal"/>
    <property type="match status" value="1"/>
</dbReference>
<comment type="caution">
    <text evidence="2">The sequence shown here is derived from an EMBL/GenBank/DDBJ whole genome shotgun (WGS) entry which is preliminary data.</text>
</comment>
<proteinExistence type="predicted"/>
<dbReference type="EMBL" id="WELI01000005">
    <property type="protein sequence ID" value="KAB7730148.1"/>
    <property type="molecule type" value="Genomic_DNA"/>
</dbReference>
<dbReference type="RefSeq" id="WP_152124753.1">
    <property type="nucleotide sequence ID" value="NZ_WELI01000005.1"/>
</dbReference>
<evidence type="ECO:0000256" key="1">
    <source>
        <dbReference type="SAM" id="MobiDB-lite"/>
    </source>
</evidence>
<keyword evidence="3" id="KW-1185">Reference proteome</keyword>
<evidence type="ECO:0000313" key="3">
    <source>
        <dbReference type="Proteomes" id="UP000488299"/>
    </source>
</evidence>
<dbReference type="Proteomes" id="UP000488299">
    <property type="component" value="Unassembled WGS sequence"/>
</dbReference>
<dbReference type="InterPro" id="IPR006944">
    <property type="entry name" value="Phage/GTA_portal"/>
</dbReference>
<reference evidence="2 3" key="1">
    <citation type="submission" date="2019-10" db="EMBL/GenBank/DDBJ databases">
        <title>Rudanella paleaurantiibacter sp. nov., isolated from sludge.</title>
        <authorList>
            <person name="Xu S.Q."/>
        </authorList>
    </citation>
    <scope>NUCLEOTIDE SEQUENCE [LARGE SCALE GENOMIC DNA]</scope>
    <source>
        <strain evidence="2 3">HX-22-17</strain>
    </source>
</reference>
<gene>
    <name evidence="2" type="ORF">F5984_13275</name>
</gene>
<feature type="region of interest" description="Disordered" evidence="1">
    <location>
        <begin position="449"/>
        <end position="475"/>
    </location>
</feature>